<feature type="compositionally biased region" description="Acidic residues" evidence="1">
    <location>
        <begin position="29"/>
        <end position="40"/>
    </location>
</feature>
<evidence type="ECO:0000313" key="2">
    <source>
        <dbReference type="EMBL" id="RZF45937.1"/>
    </source>
</evidence>
<accession>A0A482XJU8</accession>
<reference evidence="2 3" key="1">
    <citation type="journal article" date="2017" name="Gigascience">
        <title>Genome sequence of the small brown planthopper, Laodelphax striatellus.</title>
        <authorList>
            <person name="Zhu J."/>
            <person name="Jiang F."/>
            <person name="Wang X."/>
            <person name="Yang P."/>
            <person name="Bao Y."/>
            <person name="Zhao W."/>
            <person name="Wang W."/>
            <person name="Lu H."/>
            <person name="Wang Q."/>
            <person name="Cui N."/>
            <person name="Li J."/>
            <person name="Chen X."/>
            <person name="Luo L."/>
            <person name="Yu J."/>
            <person name="Kang L."/>
            <person name="Cui F."/>
        </authorList>
    </citation>
    <scope>NUCLEOTIDE SEQUENCE [LARGE SCALE GENOMIC DNA]</scope>
    <source>
        <strain evidence="2">Lst14</strain>
    </source>
</reference>
<keyword evidence="3" id="KW-1185">Reference proteome</keyword>
<dbReference type="SMR" id="A0A482XJU8"/>
<name>A0A482XJU8_LAOST</name>
<feature type="compositionally biased region" description="Basic residues" evidence="1">
    <location>
        <begin position="45"/>
        <end position="87"/>
    </location>
</feature>
<feature type="region of interest" description="Disordered" evidence="1">
    <location>
        <begin position="28"/>
        <end position="159"/>
    </location>
</feature>
<proteinExistence type="predicted"/>
<dbReference type="AlphaFoldDB" id="A0A482XJU8"/>
<evidence type="ECO:0000313" key="3">
    <source>
        <dbReference type="Proteomes" id="UP000291343"/>
    </source>
</evidence>
<evidence type="ECO:0000256" key="1">
    <source>
        <dbReference type="SAM" id="MobiDB-lite"/>
    </source>
</evidence>
<feature type="compositionally biased region" description="Basic and acidic residues" evidence="1">
    <location>
        <begin position="88"/>
        <end position="97"/>
    </location>
</feature>
<gene>
    <name evidence="2" type="ORF">LSTR_LSTR008314</name>
</gene>
<sequence>MEWQDASKLLLPMAIELGLGQGACLESAAAEEADVSDVEPEEARRGKKVTRKTRQTKRNQKTSRKKGRGGKQSRRKSAKVSAKRKRVYKDLLREILRKMKRNASSKRRAAERQEGGDTEPTPSKRDEGNSNGETNVPDSTGSDTHTDVSVNSTQSIQST</sequence>
<protein>
    <submittedName>
        <fullName evidence="2">Uncharacterized protein</fullName>
    </submittedName>
</protein>
<comment type="caution">
    <text evidence="2">The sequence shown here is derived from an EMBL/GenBank/DDBJ whole genome shotgun (WGS) entry which is preliminary data.</text>
</comment>
<feature type="compositionally biased region" description="Polar residues" evidence="1">
    <location>
        <begin position="129"/>
        <end position="159"/>
    </location>
</feature>
<dbReference type="EMBL" id="QKKF02007569">
    <property type="protein sequence ID" value="RZF45937.1"/>
    <property type="molecule type" value="Genomic_DNA"/>
</dbReference>
<feature type="compositionally biased region" description="Basic residues" evidence="1">
    <location>
        <begin position="98"/>
        <end position="107"/>
    </location>
</feature>
<dbReference type="Proteomes" id="UP000291343">
    <property type="component" value="Unassembled WGS sequence"/>
</dbReference>
<dbReference type="InParanoid" id="A0A482XJU8"/>
<organism evidence="2 3">
    <name type="scientific">Laodelphax striatellus</name>
    <name type="common">Small brown planthopper</name>
    <name type="synonym">Delphax striatella</name>
    <dbReference type="NCBI Taxonomy" id="195883"/>
    <lineage>
        <taxon>Eukaryota</taxon>
        <taxon>Metazoa</taxon>
        <taxon>Ecdysozoa</taxon>
        <taxon>Arthropoda</taxon>
        <taxon>Hexapoda</taxon>
        <taxon>Insecta</taxon>
        <taxon>Pterygota</taxon>
        <taxon>Neoptera</taxon>
        <taxon>Paraneoptera</taxon>
        <taxon>Hemiptera</taxon>
        <taxon>Auchenorrhyncha</taxon>
        <taxon>Fulgoroidea</taxon>
        <taxon>Delphacidae</taxon>
        <taxon>Criomorphinae</taxon>
        <taxon>Laodelphax</taxon>
    </lineage>
</organism>